<dbReference type="InterPro" id="IPR035965">
    <property type="entry name" value="PAS-like_dom_sf"/>
</dbReference>
<dbReference type="InterPro" id="IPR003661">
    <property type="entry name" value="HisK_dim/P_dom"/>
</dbReference>
<dbReference type="InterPro" id="IPR036890">
    <property type="entry name" value="HATPase_C_sf"/>
</dbReference>
<dbReference type="CDD" id="cd00130">
    <property type="entry name" value="PAS"/>
    <property type="match status" value="1"/>
</dbReference>
<evidence type="ECO:0000256" key="1">
    <source>
        <dbReference type="ARBA" id="ARBA00000085"/>
    </source>
</evidence>
<dbReference type="Pfam" id="PF13426">
    <property type="entry name" value="PAS_9"/>
    <property type="match status" value="1"/>
</dbReference>
<comment type="caution">
    <text evidence="8">The sequence shown here is derived from an EMBL/GenBank/DDBJ whole genome shotgun (WGS) entry which is preliminary data.</text>
</comment>
<dbReference type="SUPFAM" id="SSF55874">
    <property type="entry name" value="ATPase domain of HSP90 chaperone/DNA topoisomerase II/histidine kinase"/>
    <property type="match status" value="1"/>
</dbReference>
<comment type="catalytic activity">
    <reaction evidence="1">
        <text>ATP + protein L-histidine = ADP + protein N-phospho-L-histidine.</text>
        <dbReference type="EC" id="2.7.13.3"/>
    </reaction>
</comment>
<dbReference type="AlphaFoldDB" id="A0A1Y2L079"/>
<dbReference type="InterPro" id="IPR000014">
    <property type="entry name" value="PAS"/>
</dbReference>
<evidence type="ECO:0000313" key="8">
    <source>
        <dbReference type="EMBL" id="OSQ38088.1"/>
    </source>
</evidence>
<dbReference type="PRINTS" id="PR00344">
    <property type="entry name" value="BCTRLSENSOR"/>
</dbReference>
<keyword evidence="5 8" id="KW-0418">Kinase</keyword>
<dbReference type="Gene3D" id="1.10.287.130">
    <property type="match status" value="1"/>
</dbReference>
<dbReference type="InterPro" id="IPR004358">
    <property type="entry name" value="Sig_transdc_His_kin-like_C"/>
</dbReference>
<dbReference type="EMBL" id="JFKA01000005">
    <property type="protein sequence ID" value="OSQ38088.1"/>
    <property type="molecule type" value="Genomic_DNA"/>
</dbReference>
<dbReference type="FunFam" id="3.30.565.10:FF:000006">
    <property type="entry name" value="Sensor histidine kinase WalK"/>
    <property type="match status" value="1"/>
</dbReference>
<dbReference type="SMART" id="SM00387">
    <property type="entry name" value="HATPase_c"/>
    <property type="match status" value="1"/>
</dbReference>
<keyword evidence="3" id="KW-0597">Phosphoprotein</keyword>
<feature type="domain" description="Histidine kinase" evidence="7">
    <location>
        <begin position="143"/>
        <end position="362"/>
    </location>
</feature>
<dbReference type="EC" id="2.7.13.3" evidence="2"/>
<dbReference type="Pfam" id="PF02518">
    <property type="entry name" value="HATPase_c"/>
    <property type="match status" value="1"/>
</dbReference>
<proteinExistence type="predicted"/>
<dbReference type="STRING" id="1293891.TMES_13475"/>
<reference evidence="8 9" key="1">
    <citation type="submission" date="2014-03" db="EMBL/GenBank/DDBJ databases">
        <title>The draft genome sequence of Thalassospira mesophila JCM 18969.</title>
        <authorList>
            <person name="Lai Q."/>
            <person name="Shao Z."/>
        </authorList>
    </citation>
    <scope>NUCLEOTIDE SEQUENCE [LARGE SCALE GENOMIC DNA]</scope>
    <source>
        <strain evidence="8 9">JCM 18969</strain>
    </source>
</reference>
<dbReference type="Gene3D" id="3.30.565.10">
    <property type="entry name" value="Histidine kinase-like ATPase, C-terminal domain"/>
    <property type="match status" value="1"/>
</dbReference>
<dbReference type="SUPFAM" id="SSF47384">
    <property type="entry name" value="Homodimeric domain of signal transducing histidine kinase"/>
    <property type="match status" value="1"/>
</dbReference>
<evidence type="ECO:0000256" key="6">
    <source>
        <dbReference type="ARBA" id="ARBA00023012"/>
    </source>
</evidence>
<evidence type="ECO:0000313" key="9">
    <source>
        <dbReference type="Proteomes" id="UP000193391"/>
    </source>
</evidence>
<dbReference type="PROSITE" id="PS50109">
    <property type="entry name" value="HIS_KIN"/>
    <property type="match status" value="1"/>
</dbReference>
<dbReference type="SUPFAM" id="SSF55785">
    <property type="entry name" value="PYP-like sensor domain (PAS domain)"/>
    <property type="match status" value="1"/>
</dbReference>
<sequence length="365" mass="39415">MGPAIGASALLAALPYGAAICQRDGKILHCNDALAQILGVGVDDISHKKASFLSQGLAEDLDTIFSSGRTWRGDISVLGLENKAIPCSLTVSALEWPGASQTLPCVLLTLLENTNNRLAERDLLTHNQERNDVNATKTDFLANMGHELRTPLNAIIGNAELIAQGVLGDISQTYRECGHDIHDAGQHLLSLVNDVLESSKLAEGAMTITPTLHDVVPIAREAVKMLRDDYHRRHHQLTVNLPDHSVIIPCDRLKLKQILINILTNAGKFTADGGEISLSLYSHDDEAVFQISDNGVGIAPQDIPRALARFSQLHPKGIKESAGTGLGLPLAKMLTELHGGRLSIESEPRHGTTIKIHLPTIHPEK</sequence>
<keyword evidence="4" id="KW-0808">Transferase</keyword>
<dbReference type="InterPro" id="IPR003594">
    <property type="entry name" value="HATPase_dom"/>
</dbReference>
<dbReference type="InterPro" id="IPR005467">
    <property type="entry name" value="His_kinase_dom"/>
</dbReference>
<evidence type="ECO:0000259" key="7">
    <source>
        <dbReference type="PROSITE" id="PS50109"/>
    </source>
</evidence>
<dbReference type="InterPro" id="IPR036097">
    <property type="entry name" value="HisK_dim/P_sf"/>
</dbReference>
<dbReference type="CDD" id="cd00075">
    <property type="entry name" value="HATPase"/>
    <property type="match status" value="1"/>
</dbReference>
<dbReference type="Proteomes" id="UP000193391">
    <property type="component" value="Unassembled WGS sequence"/>
</dbReference>
<dbReference type="Pfam" id="PF00512">
    <property type="entry name" value="HisKA"/>
    <property type="match status" value="1"/>
</dbReference>
<evidence type="ECO:0000256" key="4">
    <source>
        <dbReference type="ARBA" id="ARBA00022679"/>
    </source>
</evidence>
<dbReference type="PANTHER" id="PTHR43711:SF26">
    <property type="entry name" value="SENSOR HISTIDINE KINASE RCSC"/>
    <property type="match status" value="1"/>
</dbReference>
<evidence type="ECO:0000256" key="3">
    <source>
        <dbReference type="ARBA" id="ARBA00022553"/>
    </source>
</evidence>
<dbReference type="PANTHER" id="PTHR43711">
    <property type="entry name" value="TWO-COMPONENT HISTIDINE KINASE"/>
    <property type="match status" value="1"/>
</dbReference>
<dbReference type="GO" id="GO:0000155">
    <property type="term" value="F:phosphorelay sensor kinase activity"/>
    <property type="evidence" value="ECO:0007669"/>
    <property type="project" value="InterPro"/>
</dbReference>
<organism evidence="8 9">
    <name type="scientific">Thalassospira mesophila</name>
    <dbReference type="NCBI Taxonomy" id="1293891"/>
    <lineage>
        <taxon>Bacteria</taxon>
        <taxon>Pseudomonadati</taxon>
        <taxon>Pseudomonadota</taxon>
        <taxon>Alphaproteobacteria</taxon>
        <taxon>Rhodospirillales</taxon>
        <taxon>Thalassospiraceae</taxon>
        <taxon>Thalassospira</taxon>
    </lineage>
</organism>
<dbReference type="SMART" id="SM00388">
    <property type="entry name" value="HisKA"/>
    <property type="match status" value="1"/>
</dbReference>
<protein>
    <recommendedName>
        <fullName evidence="2">histidine kinase</fullName>
        <ecNumber evidence="2">2.7.13.3</ecNumber>
    </recommendedName>
</protein>
<dbReference type="InterPro" id="IPR050736">
    <property type="entry name" value="Sensor_HK_Regulatory"/>
</dbReference>
<evidence type="ECO:0000256" key="2">
    <source>
        <dbReference type="ARBA" id="ARBA00012438"/>
    </source>
</evidence>
<dbReference type="Gene3D" id="3.30.450.20">
    <property type="entry name" value="PAS domain"/>
    <property type="match status" value="1"/>
</dbReference>
<accession>A0A1Y2L079</accession>
<name>A0A1Y2L079_9PROT</name>
<dbReference type="CDD" id="cd00082">
    <property type="entry name" value="HisKA"/>
    <property type="match status" value="1"/>
</dbReference>
<evidence type="ECO:0000256" key="5">
    <source>
        <dbReference type="ARBA" id="ARBA00022777"/>
    </source>
</evidence>
<gene>
    <name evidence="8" type="ORF">TMES_13475</name>
</gene>
<keyword evidence="9" id="KW-1185">Reference proteome</keyword>
<keyword evidence="6" id="KW-0902">Two-component regulatory system</keyword>